<proteinExistence type="predicted"/>
<evidence type="ECO:0000313" key="2">
    <source>
        <dbReference type="Proteomes" id="UP000554520"/>
    </source>
</evidence>
<comment type="caution">
    <text evidence="1">The sequence shown here is derived from an EMBL/GenBank/DDBJ whole genome shotgun (WGS) entry which is preliminary data.</text>
</comment>
<protein>
    <submittedName>
        <fullName evidence="1">Uncharacterized protein</fullName>
    </submittedName>
</protein>
<name>A0A839U4A6_9HYPH</name>
<reference evidence="1 2" key="1">
    <citation type="submission" date="2020-08" db="EMBL/GenBank/DDBJ databases">
        <title>Genomic Encyclopedia of Type Strains, Phase III (KMG-III): the genomes of soil and plant-associated and newly described type strains.</title>
        <authorList>
            <person name="Whitman W."/>
        </authorList>
    </citation>
    <scope>NUCLEOTIDE SEQUENCE [LARGE SCALE GENOMIC DNA]</scope>
    <source>
        <strain evidence="1 2">CECT 7015</strain>
    </source>
</reference>
<dbReference type="EMBL" id="JACHXN010000003">
    <property type="protein sequence ID" value="MBB3144884.1"/>
    <property type="molecule type" value="Genomic_DNA"/>
</dbReference>
<evidence type="ECO:0000313" key="1">
    <source>
        <dbReference type="EMBL" id="MBB3144884.1"/>
    </source>
</evidence>
<gene>
    <name evidence="1" type="ORF">FHS21_001285</name>
</gene>
<organism evidence="1 2">
    <name type="scientific">Phyllobacterium trifolii</name>
    <dbReference type="NCBI Taxonomy" id="300193"/>
    <lineage>
        <taxon>Bacteria</taxon>
        <taxon>Pseudomonadati</taxon>
        <taxon>Pseudomonadota</taxon>
        <taxon>Alphaproteobacteria</taxon>
        <taxon>Hyphomicrobiales</taxon>
        <taxon>Phyllobacteriaceae</taxon>
        <taxon>Phyllobacterium</taxon>
    </lineage>
</organism>
<keyword evidence="2" id="KW-1185">Reference proteome</keyword>
<accession>A0A839U4A6</accession>
<sequence>MADRPSLFSASMVQALLAGRKTQTRRLLPLGSPPKDSGKHVVKQLIRPFDAPAFYQYEWRSKYGVFCGVVKLRINIGDRLYVREAWRTHAMFDAIAPRDLQTSSIHYIADGEIDSGKYRQAMHMPRRLSRLTLIVKDVRVERLQDISEKDALAEGIQKIGRFYGLPDSDWDTASTTSAIDAYGALWDHINGADAWAENPWITAISFDVVKQNIDEVAA</sequence>
<dbReference type="AlphaFoldDB" id="A0A839U4A6"/>
<dbReference type="Proteomes" id="UP000554520">
    <property type="component" value="Unassembled WGS sequence"/>
</dbReference>
<dbReference type="RefSeq" id="WP_183661248.1">
    <property type="nucleotide sequence ID" value="NZ_JACHXN010000003.1"/>
</dbReference>